<dbReference type="PANTHER" id="PTHR47967">
    <property type="entry name" value="OS07G0603500 PROTEIN-RELATED"/>
    <property type="match status" value="1"/>
</dbReference>
<sequence length="356" mass="38702">MSVLLLLLLSLLFSSSNLFLLSSAHSITLSLSRVAPPPSPAGNQWDNLKYHAASSLARAQFIKNPKTQLYPSSYGEYTVTLGFGTPPQKLSFIMDTGSSLVWFPCTHNYTCINCNISKADPTFIPKSSSSYKIVSCNSPQCRWLFPSFKCKNHTLPCGYLYGYGSGNTTGLLLSESLTIPGLPVANFIAGCSVFSADLPPGGIVGFGRDPESLPAQLGLKAFSYCLISHGFDDNTTASSDLVLMTTTPGGCKRPSANIQYTEFLSNTAFPDFYYVWLQNISIGGVHVNVPDKYMVPNTKGNGGTMVDSGTTFTLMAIWSSKNSISKLGKNTLEPEILNKKTVWSRVIMFVLIIRIK</sequence>
<dbReference type="SUPFAM" id="SSF50630">
    <property type="entry name" value="Acid proteases"/>
    <property type="match status" value="1"/>
</dbReference>
<dbReference type="PANTHER" id="PTHR47967:SF36">
    <property type="entry name" value="PEPTIDASE A1 DOMAIN-CONTAINING PROTEIN"/>
    <property type="match status" value="1"/>
</dbReference>
<dbReference type="GO" id="GO:0004190">
    <property type="term" value="F:aspartic-type endopeptidase activity"/>
    <property type="evidence" value="ECO:0007669"/>
    <property type="project" value="UniProtKB-KW"/>
</dbReference>
<reference evidence="10" key="1">
    <citation type="journal article" date="2024" name="IScience">
        <title>Strigolactones Initiate the Formation of Haustorium-like Structures in Castilleja.</title>
        <authorList>
            <person name="Buerger M."/>
            <person name="Peterson D."/>
            <person name="Chory J."/>
        </authorList>
    </citation>
    <scope>NUCLEOTIDE SEQUENCE [LARGE SCALE GENOMIC DNA]</scope>
</reference>
<dbReference type="AlphaFoldDB" id="A0ABD3DP67"/>
<comment type="similarity">
    <text evidence="1">Belongs to the peptidase A1 family.</text>
</comment>
<evidence type="ECO:0000256" key="5">
    <source>
        <dbReference type="ARBA" id="ARBA00023180"/>
    </source>
</evidence>
<dbReference type="InterPro" id="IPR001461">
    <property type="entry name" value="Aspartic_peptidase_A1"/>
</dbReference>
<organism evidence="9 10">
    <name type="scientific">Castilleja foliolosa</name>
    <dbReference type="NCBI Taxonomy" id="1961234"/>
    <lineage>
        <taxon>Eukaryota</taxon>
        <taxon>Viridiplantae</taxon>
        <taxon>Streptophyta</taxon>
        <taxon>Embryophyta</taxon>
        <taxon>Tracheophyta</taxon>
        <taxon>Spermatophyta</taxon>
        <taxon>Magnoliopsida</taxon>
        <taxon>eudicotyledons</taxon>
        <taxon>Gunneridae</taxon>
        <taxon>Pentapetalae</taxon>
        <taxon>asterids</taxon>
        <taxon>lamiids</taxon>
        <taxon>Lamiales</taxon>
        <taxon>Orobanchaceae</taxon>
        <taxon>Pedicularideae</taxon>
        <taxon>Castillejinae</taxon>
        <taxon>Castilleja</taxon>
    </lineage>
</organism>
<dbReference type="Proteomes" id="UP001632038">
    <property type="component" value="Unassembled WGS sequence"/>
</dbReference>
<dbReference type="EMBL" id="JAVIJP010000016">
    <property type="protein sequence ID" value="KAL3642729.1"/>
    <property type="molecule type" value="Genomic_DNA"/>
</dbReference>
<evidence type="ECO:0000256" key="4">
    <source>
        <dbReference type="ARBA" id="ARBA00022801"/>
    </source>
</evidence>
<dbReference type="Pfam" id="PF14543">
    <property type="entry name" value="TAXi_N"/>
    <property type="match status" value="1"/>
</dbReference>
<gene>
    <name evidence="9" type="ORF">CASFOL_013544</name>
</gene>
<feature type="active site" evidence="6">
    <location>
        <position position="307"/>
    </location>
</feature>
<protein>
    <recommendedName>
        <fullName evidence="8">Peptidase A1 domain-containing protein</fullName>
    </recommendedName>
</protein>
<dbReference type="InterPro" id="IPR051708">
    <property type="entry name" value="Plant_Aspart_Prot_A1"/>
</dbReference>
<keyword evidence="10" id="KW-1185">Reference proteome</keyword>
<keyword evidence="7" id="KW-0732">Signal</keyword>
<keyword evidence="5" id="KW-0325">Glycoprotein</keyword>
<dbReference type="GO" id="GO:0006508">
    <property type="term" value="P:proteolysis"/>
    <property type="evidence" value="ECO:0007669"/>
    <property type="project" value="UniProtKB-KW"/>
</dbReference>
<proteinExistence type="inferred from homology"/>
<evidence type="ECO:0000256" key="6">
    <source>
        <dbReference type="PIRSR" id="PIRSR601461-1"/>
    </source>
</evidence>
<keyword evidence="2" id="KW-0645">Protease</keyword>
<evidence type="ECO:0000313" key="9">
    <source>
        <dbReference type="EMBL" id="KAL3642729.1"/>
    </source>
</evidence>
<dbReference type="InterPro" id="IPR033121">
    <property type="entry name" value="PEPTIDASE_A1"/>
</dbReference>
<evidence type="ECO:0000313" key="10">
    <source>
        <dbReference type="Proteomes" id="UP001632038"/>
    </source>
</evidence>
<name>A0ABD3DP67_9LAMI</name>
<accession>A0ABD3DP67</accession>
<dbReference type="InterPro" id="IPR032861">
    <property type="entry name" value="TAXi_N"/>
</dbReference>
<feature type="signal peptide" evidence="7">
    <location>
        <begin position="1"/>
        <end position="18"/>
    </location>
</feature>
<evidence type="ECO:0000259" key="8">
    <source>
        <dbReference type="PROSITE" id="PS51767"/>
    </source>
</evidence>
<feature type="domain" description="Peptidase A1" evidence="8">
    <location>
        <begin position="77"/>
        <end position="356"/>
    </location>
</feature>
<dbReference type="CDD" id="cd05476">
    <property type="entry name" value="pepsin_A_like_plant"/>
    <property type="match status" value="1"/>
</dbReference>
<dbReference type="InterPro" id="IPR032799">
    <property type="entry name" value="TAXi_C"/>
</dbReference>
<dbReference type="PROSITE" id="PS51767">
    <property type="entry name" value="PEPTIDASE_A1"/>
    <property type="match status" value="1"/>
</dbReference>
<evidence type="ECO:0000256" key="2">
    <source>
        <dbReference type="ARBA" id="ARBA00022670"/>
    </source>
</evidence>
<feature type="chain" id="PRO_5044889201" description="Peptidase A1 domain-containing protein" evidence="7">
    <location>
        <begin position="19"/>
        <end position="356"/>
    </location>
</feature>
<dbReference type="InterPro" id="IPR021109">
    <property type="entry name" value="Peptidase_aspartic_dom_sf"/>
</dbReference>
<keyword evidence="3" id="KW-0064">Aspartyl protease</keyword>
<evidence type="ECO:0000256" key="7">
    <source>
        <dbReference type="SAM" id="SignalP"/>
    </source>
</evidence>
<dbReference type="PRINTS" id="PR00792">
    <property type="entry name" value="PEPSIN"/>
</dbReference>
<keyword evidence="4" id="KW-0378">Hydrolase</keyword>
<evidence type="ECO:0000256" key="3">
    <source>
        <dbReference type="ARBA" id="ARBA00022750"/>
    </source>
</evidence>
<comment type="caution">
    <text evidence="9">The sequence shown here is derived from an EMBL/GenBank/DDBJ whole genome shotgun (WGS) entry which is preliminary data.</text>
</comment>
<dbReference type="Pfam" id="PF14541">
    <property type="entry name" value="TAXi_C"/>
    <property type="match status" value="1"/>
</dbReference>
<dbReference type="InterPro" id="IPR034161">
    <property type="entry name" value="Pepsin-like_plant"/>
</dbReference>
<evidence type="ECO:0000256" key="1">
    <source>
        <dbReference type="ARBA" id="ARBA00007447"/>
    </source>
</evidence>
<feature type="active site" evidence="6">
    <location>
        <position position="95"/>
    </location>
</feature>
<dbReference type="Gene3D" id="2.40.70.10">
    <property type="entry name" value="Acid Proteases"/>
    <property type="match status" value="2"/>
</dbReference>